<protein>
    <submittedName>
        <fullName evidence="2">Uncharacterized protein</fullName>
    </submittedName>
</protein>
<dbReference type="Proteomes" id="UP000270021">
    <property type="component" value="Chromosome"/>
</dbReference>
<sequence>MTDDDNKVPKPFNEQEAIRRQRKQFLLFALAGLVMLVLAFFAGRTVKGWVSDDEGAPESPSTAIVEMVDYEA</sequence>
<evidence type="ECO:0000313" key="3">
    <source>
        <dbReference type="Proteomes" id="UP000270021"/>
    </source>
</evidence>
<dbReference type="AlphaFoldDB" id="A0A3Q8WS42"/>
<reference evidence="2 3" key="1">
    <citation type="submission" date="2018-12" db="EMBL/GenBank/DDBJ databases">
        <title>Complete genome sequence of Flaviflexus salsibiostraticola KCTC 33148.</title>
        <authorList>
            <person name="Bae J.-W."/>
        </authorList>
    </citation>
    <scope>NUCLEOTIDE SEQUENCE [LARGE SCALE GENOMIC DNA]</scope>
    <source>
        <strain evidence="2 3">KCTC 33148</strain>
    </source>
</reference>
<proteinExistence type="predicted"/>
<organism evidence="2 3">
    <name type="scientific">Flaviflexus salsibiostraticola</name>
    <dbReference type="NCBI Taxonomy" id="1282737"/>
    <lineage>
        <taxon>Bacteria</taxon>
        <taxon>Bacillati</taxon>
        <taxon>Actinomycetota</taxon>
        <taxon>Actinomycetes</taxon>
        <taxon>Actinomycetales</taxon>
        <taxon>Actinomycetaceae</taxon>
        <taxon>Flaviflexus</taxon>
    </lineage>
</organism>
<dbReference type="OrthoDB" id="3268090at2"/>
<name>A0A3Q8WS42_9ACTO</name>
<dbReference type="RefSeq" id="WP_126037877.1">
    <property type="nucleotide sequence ID" value="NZ_CP034438.1"/>
</dbReference>
<evidence type="ECO:0000256" key="1">
    <source>
        <dbReference type="SAM" id="Phobius"/>
    </source>
</evidence>
<keyword evidence="3" id="KW-1185">Reference proteome</keyword>
<keyword evidence="1" id="KW-0472">Membrane</keyword>
<keyword evidence="1" id="KW-0812">Transmembrane</keyword>
<gene>
    <name evidence="2" type="ORF">EJO69_00710</name>
</gene>
<keyword evidence="1" id="KW-1133">Transmembrane helix</keyword>
<dbReference type="EMBL" id="CP034438">
    <property type="protein sequence ID" value="AZN28984.1"/>
    <property type="molecule type" value="Genomic_DNA"/>
</dbReference>
<dbReference type="KEGG" id="fsl:EJO69_00710"/>
<feature type="transmembrane region" description="Helical" evidence="1">
    <location>
        <begin position="25"/>
        <end position="43"/>
    </location>
</feature>
<accession>A0A3Q8WS42</accession>
<evidence type="ECO:0000313" key="2">
    <source>
        <dbReference type="EMBL" id="AZN28984.1"/>
    </source>
</evidence>